<proteinExistence type="predicted"/>
<evidence type="ECO:0000313" key="3">
    <source>
        <dbReference type="Proteomes" id="UP000693672"/>
    </source>
</evidence>
<comment type="caution">
    <text evidence="2">The sequence shown here is derived from an EMBL/GenBank/DDBJ whole genome shotgun (WGS) entry which is preliminary data.</text>
</comment>
<organism evidence="2 3">
    <name type="scientific">Paenibacillus solanacearum</name>
    <dbReference type="NCBI Taxonomy" id="2048548"/>
    <lineage>
        <taxon>Bacteria</taxon>
        <taxon>Bacillati</taxon>
        <taxon>Bacillota</taxon>
        <taxon>Bacilli</taxon>
        <taxon>Bacillales</taxon>
        <taxon>Paenibacillaceae</taxon>
        <taxon>Paenibacillus</taxon>
    </lineage>
</organism>
<dbReference type="EMBL" id="CAJVAS010000003">
    <property type="protein sequence ID" value="CAG7606850.1"/>
    <property type="molecule type" value="Genomic_DNA"/>
</dbReference>
<protein>
    <submittedName>
        <fullName evidence="2">Uncharacterized protein</fullName>
    </submittedName>
</protein>
<keyword evidence="3" id="KW-1185">Reference proteome</keyword>
<feature type="chain" id="PRO_5038541860" evidence="1">
    <location>
        <begin position="36"/>
        <end position="1567"/>
    </location>
</feature>
<name>A0A916NML9_9BACL</name>
<keyword evidence="1" id="KW-0732">Signal</keyword>
<sequence length="1567" mass="173420">MNGTAQRNGKRFFSRSSLHLLVAMLMAFSSIVAPAASRAEATGDQLIDFESFALGPLNGQFGWTNASPEVTVTDQVYAVSGSKTVKVVDNDKTKAMGARLPFPPLETGSVEWWAKADTADRFVMLLESTGTGGTKPVEWIGFLANGTFEYYDGATRLTSSETYETGKWYRFRVDVHADTHKKTIYVFDGDNQLLLWKKDTAFRDATAANVNLFRIATISTSVGTFYMDNVRIRSGLGLPNSPLQSLQMVPDSINVQEGQTGQVHLLGGYADGDVRLLEEQASYVVQDPGIAAVSQGIVTGLASGSTVVTATYGALQAFLEVNVFGAGEVPPYKNIHPRTLHKATSMTDLHIVAPTEGDWTALGQSIASKLRQKWNIEAQVVAPDVGKFSGGWSGNTLMLGNLGNNRQMARLYGLRMSYADAVYPGTGGYQLQTVIDPFGLGGNTIVLGASDVTGAGAGTNRLLQLLDQQTALELPWLAEAQLAPQTETYLQYDGHPTEAQLRTALTNADKWIAALKPTTNNEADATALQYLFSRIKIFGENYQLSGHPAFGEIYRKLLKGYADFVNRYPEQAKWQLNESGNMWTDGDTLIQNWAVMEASPVFTALDRKQITSALYLTYEANAKDRYLAVARPSAPRWNHEIFPALSLLAGSDFFGKYYRLPETVSWKQLGDRIFTGNTSYISLDEGSDYLMHVPMTNIDYAMATGNLDFIARSLRPSADLHSMMIDNLGTMSGGGDTYPFGASSAYSWGHAQVMNAASWFYGDPLYLYLLERAKTGPFPGQKMSDLDYPIHRYTAAGDGAAAELPAGNYAKLQAYPVEQGVYDDVKDTEQTPLEVQQEDAFHKMTFREGFGADDSYLIVDGFSAGKHGHQDGNAILNYSANGRLFLTDRDYIENTPEHHSGLVVVKDGEQRKKPPLTKLEWAAEIDGTGISRSTVPNYNGTDWQRSIVSPNGDFYVVYDEVSFRENGRYVLKNLWQSMGDASIRRDSFEVEQQGVTMQLQSLDASDLRLQDRYGHFVKYWKTVYPYPYANKETVLSEVIEEQPYEAGERQQFINVLSSRKSDQPALRTRRLNETTLEIRDRSARWLAVQAAVDSESFSSNGAFHLIGEGQVLAAEATEVRIGSTALHFAQPVLFKLDTATGRWTAYGMRQSKVHYDAQGQPVRDTAIDSGTATWTRPMQQRLEHAVLDRENPRQWKKPQPDRRDPRADWQKVFAFQGTVTSSATGDLNGDGLEELVLGGSDGKVTAIAQDGTALWSFAAQGRVNEVTVQQLGGQPTVFVATENWYVHALDAQGSEKWKYKFPSDTAHREQKGNLVGITNVRVAYVNGTDQEPWVMVGTQFRYIYGLDPSGQLKYEDLLYYYGIQDMEFADFDGDGKEEGMFGLEYAYYAYWNEKAITRSSATGGPGWKVAEALESWSGDEPPAVAFGTKQNEVRLIQYKGKLQERWVRNVGGEVNDIRAADYNGDGEVEILAGTDGFQMYALAADGSVRFRTALEDRVLLVDGWKLSGQTRYLAAADNGLLYTLSDQGAVQTSVRFSHRIAGLELTEGGSKPWIVLENGEVYRPRSR</sequence>
<reference evidence="2" key="1">
    <citation type="submission" date="2021-06" db="EMBL/GenBank/DDBJ databases">
        <authorList>
            <person name="Criscuolo A."/>
        </authorList>
    </citation>
    <scope>NUCLEOTIDE SEQUENCE</scope>
    <source>
        <strain evidence="2">CIP111600</strain>
    </source>
</reference>
<accession>A0A916NML9</accession>
<dbReference type="Proteomes" id="UP000693672">
    <property type="component" value="Unassembled WGS sequence"/>
</dbReference>
<gene>
    <name evidence="2" type="ORF">PAESOLCIP111_00898</name>
</gene>
<feature type="signal peptide" evidence="1">
    <location>
        <begin position="1"/>
        <end position="35"/>
    </location>
</feature>
<evidence type="ECO:0000256" key="1">
    <source>
        <dbReference type="SAM" id="SignalP"/>
    </source>
</evidence>
<dbReference type="RefSeq" id="WP_218090734.1">
    <property type="nucleotide sequence ID" value="NZ_CAJVAS010000003.1"/>
</dbReference>
<evidence type="ECO:0000313" key="2">
    <source>
        <dbReference type="EMBL" id="CAG7606850.1"/>
    </source>
</evidence>